<dbReference type="PROSITE" id="PS00198">
    <property type="entry name" value="4FE4S_FER_1"/>
    <property type="match status" value="2"/>
</dbReference>
<keyword evidence="15" id="KW-1185">Reference proteome</keyword>
<keyword evidence="1 10" id="KW-0813">Transport</keyword>
<comment type="similarity">
    <text evidence="10">Belongs to the 4Fe4S bacterial-type ferredoxin family. RnfB subfamily.</text>
</comment>
<dbReference type="NCBIfam" id="NF005503">
    <property type="entry name" value="PRK07118.1-2"/>
    <property type="match status" value="1"/>
</dbReference>
<dbReference type="GO" id="GO:0022900">
    <property type="term" value="P:electron transport chain"/>
    <property type="evidence" value="ECO:0007669"/>
    <property type="project" value="UniProtKB-UniRule"/>
</dbReference>
<comment type="subunit">
    <text evidence="10">The complex is composed of six subunits: RnfA, RnfB, RnfC, RnfD, RnfE and RnfG.</text>
</comment>
<feature type="domain" description="4Fe-4S ferredoxin-type" evidence="12">
    <location>
        <begin position="209"/>
        <end position="240"/>
    </location>
</feature>
<dbReference type="InterPro" id="IPR007202">
    <property type="entry name" value="4Fe-4S_dom"/>
</dbReference>
<feature type="binding site" evidence="10">
    <location>
        <position position="185"/>
    </location>
    <ligand>
        <name>[4Fe-4S] cluster</name>
        <dbReference type="ChEBI" id="CHEBI:49883"/>
        <label>2</label>
    </ligand>
</feature>
<evidence type="ECO:0000256" key="10">
    <source>
        <dbReference type="HAMAP-Rule" id="MF_00463"/>
    </source>
</evidence>
<evidence type="ECO:0000256" key="11">
    <source>
        <dbReference type="SAM" id="MobiDB-lite"/>
    </source>
</evidence>
<keyword evidence="8 10" id="KW-0411">Iron-sulfur</keyword>
<comment type="subcellular location">
    <subcellularLocation>
        <location evidence="10">Cell inner membrane</location>
    </subcellularLocation>
</comment>
<dbReference type="PANTHER" id="PTHR43560">
    <property type="entry name" value="ION-TRANSLOCATING OXIDOREDUCTASE COMPLEX SUBUNIT B"/>
    <property type="match status" value="1"/>
</dbReference>
<reference evidence="14" key="1">
    <citation type="submission" date="2021-04" db="EMBL/GenBank/DDBJ databases">
        <authorList>
            <person name="Hornung B."/>
        </authorList>
    </citation>
    <scope>NUCLEOTIDE SEQUENCE</scope>
    <source>
        <strain evidence="14">G5G6</strain>
    </source>
</reference>
<feature type="binding site" evidence="10">
    <location>
        <position position="55"/>
    </location>
    <ligand>
        <name>[4Fe-4S] cluster</name>
        <dbReference type="ChEBI" id="CHEBI:49883"/>
        <label>1</label>
    </ligand>
</feature>
<comment type="cofactor">
    <cofactor evidence="10">
        <name>[4Fe-4S] cluster</name>
        <dbReference type="ChEBI" id="CHEBI:49883"/>
    </cofactor>
    <text evidence="10">Binds 3 [4Fe-4S] clusters.</text>
</comment>
<dbReference type="AlphaFoldDB" id="A0A916N8R4"/>
<dbReference type="PROSITE" id="PS51379">
    <property type="entry name" value="4FE4S_FER_2"/>
    <property type="match status" value="2"/>
</dbReference>
<keyword evidence="2 10" id="KW-0004">4Fe-4S</keyword>
<dbReference type="GO" id="GO:0009055">
    <property type="term" value="F:electron transfer activity"/>
    <property type="evidence" value="ECO:0007669"/>
    <property type="project" value="InterPro"/>
</dbReference>
<dbReference type="Gene3D" id="3.30.70.20">
    <property type="match status" value="2"/>
</dbReference>
<name>A0A916N8R4_9PROT</name>
<comment type="caution">
    <text evidence="14">The sequence shown here is derived from an EMBL/GenBank/DDBJ whole genome shotgun (WGS) entry which is preliminary data.</text>
</comment>
<accession>A0A916N8R4</accession>
<dbReference type="Pfam" id="PF00037">
    <property type="entry name" value="Fer4"/>
    <property type="match status" value="1"/>
</dbReference>
<dbReference type="InterPro" id="IPR017900">
    <property type="entry name" value="4Fe4S_Fe_S_CS"/>
</dbReference>
<dbReference type="RefSeq" id="WP_220635522.1">
    <property type="nucleotide sequence ID" value="NZ_CAJQUM010000001.1"/>
</dbReference>
<evidence type="ECO:0000259" key="13">
    <source>
        <dbReference type="PROSITE" id="PS51656"/>
    </source>
</evidence>
<dbReference type="Gene3D" id="1.10.15.40">
    <property type="entry name" value="Electron transport complex subunit B, putative Fe-S cluster"/>
    <property type="match status" value="1"/>
</dbReference>
<keyword evidence="10" id="KW-0997">Cell inner membrane</keyword>
<feature type="domain" description="4Fe-4S" evidence="13">
    <location>
        <begin position="35"/>
        <end position="95"/>
    </location>
</feature>
<evidence type="ECO:0000313" key="15">
    <source>
        <dbReference type="Proteomes" id="UP000742786"/>
    </source>
</evidence>
<evidence type="ECO:0000256" key="5">
    <source>
        <dbReference type="ARBA" id="ARBA00022967"/>
    </source>
</evidence>
<dbReference type="SUPFAM" id="SSF54862">
    <property type="entry name" value="4Fe-4S ferredoxins"/>
    <property type="match status" value="1"/>
</dbReference>
<dbReference type="Proteomes" id="UP000742786">
    <property type="component" value="Unassembled WGS sequence"/>
</dbReference>
<keyword evidence="4 10" id="KW-0677">Repeat</keyword>
<feature type="binding site" evidence="10">
    <location>
        <position position="151"/>
    </location>
    <ligand>
        <name>[4Fe-4S] cluster</name>
        <dbReference type="ChEBI" id="CHEBI:49883"/>
        <label>2</label>
    </ligand>
</feature>
<keyword evidence="6 10" id="KW-0249">Electron transport</keyword>
<dbReference type="InterPro" id="IPR050395">
    <property type="entry name" value="4Fe4S_Ferredoxin_RnfB"/>
</dbReference>
<protein>
    <recommendedName>
        <fullName evidence="10">Ion-translocating oxidoreductase complex subunit B</fullName>
        <ecNumber evidence="10">7.-.-.-</ecNumber>
    </recommendedName>
    <alternativeName>
        <fullName evidence="10">Rnf electron transport complex subunit B</fullName>
    </alternativeName>
</protein>
<comment type="caution">
    <text evidence="10">Lacks conserved residue(s) required for the propagation of feature annotation.</text>
</comment>
<feature type="binding site" evidence="10">
    <location>
        <position position="141"/>
    </location>
    <ligand>
        <name>[4Fe-4S] cluster</name>
        <dbReference type="ChEBI" id="CHEBI:49883"/>
        <label>2</label>
    </ligand>
</feature>
<dbReference type="EMBL" id="CAJQUM010000001">
    <property type="protein sequence ID" value="CAG4883572.1"/>
    <property type="molecule type" value="Genomic_DNA"/>
</dbReference>
<feature type="binding site" evidence="10">
    <location>
        <position position="155"/>
    </location>
    <ligand>
        <name>[4Fe-4S] cluster</name>
        <dbReference type="ChEBI" id="CHEBI:49883"/>
        <label>3</label>
    </ligand>
</feature>
<feature type="binding site" evidence="10">
    <location>
        <position position="175"/>
    </location>
    <ligand>
        <name>[4Fe-4S] cluster</name>
        <dbReference type="ChEBI" id="CHEBI:49883"/>
        <label>3</label>
    </ligand>
</feature>
<dbReference type="HAMAP" id="MF_00463">
    <property type="entry name" value="RsxB_RnfB"/>
    <property type="match status" value="1"/>
</dbReference>
<dbReference type="InterPro" id="IPR017896">
    <property type="entry name" value="4Fe4S_Fe-S-bd"/>
</dbReference>
<feature type="binding site" evidence="10">
    <location>
        <position position="181"/>
    </location>
    <ligand>
        <name>[4Fe-4S] cluster</name>
        <dbReference type="ChEBI" id="CHEBI:49883"/>
        <label>3</label>
    </ligand>
</feature>
<comment type="function">
    <text evidence="10">Part of a membrane-bound complex that couples electron transfer with translocation of ions across the membrane.</text>
</comment>
<dbReference type="Pfam" id="PF12838">
    <property type="entry name" value="Fer4_7"/>
    <property type="match status" value="1"/>
</dbReference>
<evidence type="ECO:0000256" key="8">
    <source>
        <dbReference type="ARBA" id="ARBA00023014"/>
    </source>
</evidence>
<dbReference type="InterPro" id="IPR010207">
    <property type="entry name" value="Elect_transpt_cplx_RnfB/RsxB"/>
</dbReference>
<feature type="domain" description="4Fe-4S ferredoxin-type" evidence="12">
    <location>
        <begin position="166"/>
        <end position="195"/>
    </location>
</feature>
<keyword evidence="5 10" id="KW-1278">Translocase</keyword>
<keyword evidence="7 10" id="KW-0408">Iron</keyword>
<proteinExistence type="inferred from homology"/>
<evidence type="ECO:0000256" key="4">
    <source>
        <dbReference type="ARBA" id="ARBA00022737"/>
    </source>
</evidence>
<feature type="region of interest" description="Hydrophobic" evidence="10">
    <location>
        <begin position="1"/>
        <end position="29"/>
    </location>
</feature>
<dbReference type="Pfam" id="PF04060">
    <property type="entry name" value="FeS"/>
    <property type="match status" value="1"/>
</dbReference>
<gene>
    <name evidence="10 14" type="primary">rnfB</name>
    <name evidence="14" type="ORF">GTOL_11455</name>
</gene>
<feature type="binding site" evidence="10">
    <location>
        <position position="52"/>
    </location>
    <ligand>
        <name>[4Fe-4S] cluster</name>
        <dbReference type="ChEBI" id="CHEBI:49883"/>
        <label>1</label>
    </ligand>
</feature>
<feature type="compositionally biased region" description="Basic and acidic residues" evidence="11">
    <location>
        <begin position="287"/>
        <end position="296"/>
    </location>
</feature>
<evidence type="ECO:0000313" key="14">
    <source>
        <dbReference type="EMBL" id="CAG4883572.1"/>
    </source>
</evidence>
<evidence type="ECO:0000256" key="7">
    <source>
        <dbReference type="ARBA" id="ARBA00023004"/>
    </source>
</evidence>
<feature type="binding site" evidence="10">
    <location>
        <position position="60"/>
    </location>
    <ligand>
        <name>[4Fe-4S] cluster</name>
        <dbReference type="ChEBI" id="CHEBI:49883"/>
        <label>1</label>
    </ligand>
</feature>
<dbReference type="NCBIfam" id="TIGR01944">
    <property type="entry name" value="rnfB"/>
    <property type="match status" value="1"/>
</dbReference>
<dbReference type="GO" id="GO:0005886">
    <property type="term" value="C:plasma membrane"/>
    <property type="evidence" value="ECO:0007669"/>
    <property type="project" value="UniProtKB-SubCell"/>
</dbReference>
<evidence type="ECO:0000256" key="1">
    <source>
        <dbReference type="ARBA" id="ARBA00022448"/>
    </source>
</evidence>
<keyword evidence="3 10" id="KW-0479">Metal-binding</keyword>
<organism evidence="14 15">
    <name type="scientific">Georgfuchsia toluolica</name>
    <dbReference type="NCBI Taxonomy" id="424218"/>
    <lineage>
        <taxon>Bacteria</taxon>
        <taxon>Pseudomonadati</taxon>
        <taxon>Pseudomonadota</taxon>
        <taxon>Betaproteobacteria</taxon>
        <taxon>Nitrosomonadales</taxon>
        <taxon>Sterolibacteriaceae</taxon>
        <taxon>Georgfuchsia</taxon>
    </lineage>
</organism>
<dbReference type="EC" id="7.-.-.-" evidence="10"/>
<feature type="binding site" evidence="10">
    <location>
        <position position="178"/>
    </location>
    <ligand>
        <name>[4Fe-4S] cluster</name>
        <dbReference type="ChEBI" id="CHEBI:49883"/>
        <label>3</label>
    </ligand>
</feature>
<evidence type="ECO:0000256" key="2">
    <source>
        <dbReference type="ARBA" id="ARBA00022485"/>
    </source>
</evidence>
<evidence type="ECO:0000256" key="6">
    <source>
        <dbReference type="ARBA" id="ARBA00022982"/>
    </source>
</evidence>
<dbReference type="GO" id="GO:0051539">
    <property type="term" value="F:4 iron, 4 sulfur cluster binding"/>
    <property type="evidence" value="ECO:0007669"/>
    <property type="project" value="UniProtKB-UniRule"/>
</dbReference>
<keyword evidence="10" id="KW-1003">Cell membrane</keyword>
<feature type="region of interest" description="Disordered" evidence="11">
    <location>
        <begin position="272"/>
        <end position="296"/>
    </location>
</feature>
<dbReference type="GO" id="GO:0046872">
    <property type="term" value="F:metal ion binding"/>
    <property type="evidence" value="ECO:0007669"/>
    <property type="project" value="UniProtKB-KW"/>
</dbReference>
<evidence type="ECO:0000259" key="12">
    <source>
        <dbReference type="PROSITE" id="PS51379"/>
    </source>
</evidence>
<feature type="binding site" evidence="10">
    <location>
        <position position="145"/>
    </location>
    <ligand>
        <name>[4Fe-4S] cluster</name>
        <dbReference type="ChEBI" id="CHEBI:49883"/>
        <label>2</label>
    </ligand>
</feature>
<keyword evidence="9 10" id="KW-0472">Membrane</keyword>
<dbReference type="PROSITE" id="PS51656">
    <property type="entry name" value="4FE4S"/>
    <property type="match status" value="1"/>
</dbReference>
<evidence type="ECO:0000256" key="9">
    <source>
        <dbReference type="ARBA" id="ARBA00023136"/>
    </source>
</evidence>
<feature type="binding site" evidence="10">
    <location>
        <position position="78"/>
    </location>
    <ligand>
        <name>[4Fe-4S] cluster</name>
        <dbReference type="ChEBI" id="CHEBI:49883"/>
        <label>1</label>
    </ligand>
</feature>
<sequence>MDLLHVALWGVLVFTTLGLFFGIALASAARKFHVPVNPLVEEVRENLPSANCGACGYAGCQTYAEKVVEDENVSPSLCTPGGKVVAVDISRITHKTMGEIKEVVAMLRCSGNDSVARKQAEYDGIHTCLGASLTFGGAKACKYGCLGLGDCVRVCAFDAMRIGESSIVEIDYAKCTGCGLCLPVCPKACLVSYPRQHRVALTCQSKDKGKAVKDTCQVGCIQCLACVKKCPAHAITMTATGLEIDHLACMAYGPSCEEICVTVCPTDIIHHPGQQPDANKPKPKKAAKAESEEAAA</sequence>
<dbReference type="PANTHER" id="PTHR43560:SF1">
    <property type="entry name" value="ION-TRANSLOCATING OXIDOREDUCTASE COMPLEX SUBUNIT B"/>
    <property type="match status" value="1"/>
</dbReference>
<evidence type="ECO:0000256" key="3">
    <source>
        <dbReference type="ARBA" id="ARBA00022723"/>
    </source>
</evidence>